<dbReference type="EMBL" id="MN739621">
    <property type="protein sequence ID" value="QHT16348.1"/>
    <property type="molecule type" value="Genomic_DNA"/>
</dbReference>
<sequence length="180" mass="21344">MTQPMSIYIPHVFTNITKEFIMKTFENWQIGKVHHVDFTDKIDKKGKIYYSAYVHFDSWFDNIVSQNFQDRVKNPEKEAKLVYSDPWFWVCLENTSSHIVKKVNGSGGERKIKINLDDLFACAIASSNIKKNTIENDENNNEIVIYNERKVDMNYVRHLEIMNYKLMYDLRNIQGDFIMV</sequence>
<protein>
    <submittedName>
        <fullName evidence="1">Uncharacterized protein</fullName>
    </submittedName>
</protein>
<evidence type="ECO:0000313" key="1">
    <source>
        <dbReference type="EMBL" id="QHT16348.1"/>
    </source>
</evidence>
<reference evidence="1" key="1">
    <citation type="journal article" date="2020" name="Nature">
        <title>Giant virus diversity and host interactions through global metagenomics.</title>
        <authorList>
            <person name="Schulz F."/>
            <person name="Roux S."/>
            <person name="Paez-Espino D."/>
            <person name="Jungbluth S."/>
            <person name="Walsh D.A."/>
            <person name="Denef V.J."/>
            <person name="McMahon K.D."/>
            <person name="Konstantinidis K.T."/>
            <person name="Eloe-Fadrosh E.A."/>
            <person name="Kyrpides N.C."/>
            <person name="Woyke T."/>
        </authorList>
    </citation>
    <scope>NUCLEOTIDE SEQUENCE</scope>
    <source>
        <strain evidence="1">GVMAG-M-3300023174-182</strain>
    </source>
</reference>
<proteinExistence type="predicted"/>
<dbReference type="AlphaFoldDB" id="A0A6C0DHE3"/>
<organism evidence="1">
    <name type="scientific">viral metagenome</name>
    <dbReference type="NCBI Taxonomy" id="1070528"/>
    <lineage>
        <taxon>unclassified sequences</taxon>
        <taxon>metagenomes</taxon>
        <taxon>organismal metagenomes</taxon>
    </lineage>
</organism>
<accession>A0A6C0DHE3</accession>
<name>A0A6C0DHE3_9ZZZZ</name>